<comment type="caution">
    <text evidence="1">The sequence shown here is derived from an EMBL/GenBank/DDBJ whole genome shotgun (WGS) entry which is preliminary data.</text>
</comment>
<dbReference type="AlphaFoldDB" id="A0A7W1XS08"/>
<gene>
    <name evidence="1" type="ORF">H2C83_06945</name>
</gene>
<evidence type="ECO:0000313" key="1">
    <source>
        <dbReference type="EMBL" id="MBA4602057.1"/>
    </source>
</evidence>
<sequence>MCLVAVSVAGAPLVAAIAQRVPWLGRALPKMLGSAAGGGTDQSIIDILKDKFNWKKTAVAAG</sequence>
<keyword evidence="2" id="KW-1185">Reference proteome</keyword>
<evidence type="ECO:0000313" key="2">
    <source>
        <dbReference type="Proteomes" id="UP000538292"/>
    </source>
</evidence>
<accession>A0A7W1XS08</accession>
<dbReference type="EMBL" id="JACEOL010000023">
    <property type="protein sequence ID" value="MBA4602057.1"/>
    <property type="molecule type" value="Genomic_DNA"/>
</dbReference>
<reference evidence="1 2" key="1">
    <citation type="submission" date="2020-07" db="EMBL/GenBank/DDBJ databases">
        <title>Thermoactinomyces phylogeny.</title>
        <authorList>
            <person name="Dunlap C."/>
        </authorList>
    </citation>
    <scope>NUCLEOTIDE SEQUENCE [LARGE SCALE GENOMIC DNA]</scope>
    <source>
        <strain evidence="1 2">AMNI-1</strain>
    </source>
</reference>
<proteinExistence type="predicted"/>
<name>A0A7W1XS08_9BACL</name>
<organism evidence="1 2">
    <name type="scientific">Thermoactinomyces mirandus</name>
    <dbReference type="NCBI Taxonomy" id="2756294"/>
    <lineage>
        <taxon>Bacteria</taxon>
        <taxon>Bacillati</taxon>
        <taxon>Bacillota</taxon>
        <taxon>Bacilli</taxon>
        <taxon>Bacillales</taxon>
        <taxon>Thermoactinomycetaceae</taxon>
        <taxon>Thermoactinomyces</taxon>
    </lineage>
</organism>
<protein>
    <submittedName>
        <fullName evidence="1">Uncharacterized protein</fullName>
    </submittedName>
</protein>
<dbReference type="Proteomes" id="UP000538292">
    <property type="component" value="Unassembled WGS sequence"/>
</dbReference>
<dbReference type="RefSeq" id="WP_181739198.1">
    <property type="nucleotide sequence ID" value="NZ_JACEOL010000023.1"/>
</dbReference>